<comment type="caution">
    <text evidence="2">The sequence shown here is derived from an EMBL/GenBank/DDBJ whole genome shotgun (WGS) entry which is preliminary data.</text>
</comment>
<dbReference type="PANTHER" id="PTHR43801">
    <property type="entry name" value="NUCLEOTIDE-BINDING PROTEIN-RELATED"/>
    <property type="match status" value="1"/>
</dbReference>
<feature type="transmembrane region" description="Helical" evidence="1">
    <location>
        <begin position="39"/>
        <end position="69"/>
    </location>
</feature>
<dbReference type="InterPro" id="IPR002829">
    <property type="entry name" value="DUF116"/>
</dbReference>
<dbReference type="Proteomes" id="UP001605989">
    <property type="component" value="Unassembled WGS sequence"/>
</dbReference>
<evidence type="ECO:0000313" key="3">
    <source>
        <dbReference type="Proteomes" id="UP001605989"/>
    </source>
</evidence>
<evidence type="ECO:0000256" key="1">
    <source>
        <dbReference type="SAM" id="Phobius"/>
    </source>
</evidence>
<protein>
    <submittedName>
        <fullName evidence="2">DUF116 domain-containing protein</fullName>
    </submittedName>
</protein>
<name>A0ABW7DM34_9FIRM</name>
<dbReference type="PANTHER" id="PTHR43801:SF1">
    <property type="entry name" value="POLYPRENYL SYNTHETASE"/>
    <property type="match status" value="1"/>
</dbReference>
<dbReference type="EMBL" id="JBIEKR010000003">
    <property type="protein sequence ID" value="MFG6272436.1"/>
    <property type="molecule type" value="Genomic_DNA"/>
</dbReference>
<accession>A0ABW7DM34</accession>
<reference evidence="2 3" key="1">
    <citation type="submission" date="2024-10" db="EMBL/GenBank/DDBJ databases">
        <authorList>
            <person name="Sang B.-I."/>
            <person name="Prabhaharan D."/>
        </authorList>
    </citation>
    <scope>NUCLEOTIDE SEQUENCE [LARGE SCALE GENOMIC DNA]</scope>
    <source>
        <strain evidence="2 3">MH</strain>
    </source>
</reference>
<evidence type="ECO:0000313" key="2">
    <source>
        <dbReference type="EMBL" id="MFG6272436.1"/>
    </source>
</evidence>
<keyword evidence="1" id="KW-0812">Transmembrane</keyword>
<feature type="transmembrane region" description="Helical" evidence="1">
    <location>
        <begin position="12"/>
        <end position="33"/>
    </location>
</feature>
<sequence>MRYMDKGTTFFLVYAALAAVATALCLWLLWTVMRPGLAYYLPAMAVNLVFGLLVWGFLLPFPLLLLLVFTSWKQPAPVRRTVMQYIRFLYPMMRHLAGTKQRKHVLARSYIQFLNGLVLKQNLHIPAERILVLAPHCLQWDQCPHKITRRVDNCRQCGHCTIGSLLDLSRRSGAHLAVASGGTQARQLVCALRPKAIVAIACERDLISGMEDVLPLPVLGLLNERPYGPCFNTHVDVSALCRFLERLTGENYERTRNSFSQFTHYMQR</sequence>
<keyword evidence="1" id="KW-0472">Membrane</keyword>
<gene>
    <name evidence="2" type="ORF">ACGTZG_04470</name>
</gene>
<dbReference type="Pfam" id="PF01976">
    <property type="entry name" value="DUF116"/>
    <property type="match status" value="1"/>
</dbReference>
<keyword evidence="3" id="KW-1185">Reference proteome</keyword>
<proteinExistence type="predicted"/>
<keyword evidence="1" id="KW-1133">Transmembrane helix</keyword>
<organism evidence="2 3">
    <name type="scientific">Megasphaera hexanoica</name>
    <dbReference type="NCBI Taxonomy" id="1675036"/>
    <lineage>
        <taxon>Bacteria</taxon>
        <taxon>Bacillati</taxon>
        <taxon>Bacillota</taxon>
        <taxon>Negativicutes</taxon>
        <taxon>Veillonellales</taxon>
        <taxon>Veillonellaceae</taxon>
        <taxon>Megasphaera</taxon>
    </lineage>
</organism>